<accession>F6EGL0</accession>
<sequence length="53" mass="5766">MSIEVMARSLIEATDTDVMERAIVEDAAFESFASEYAMMSSRPLYGCKGCHGG</sequence>
<protein>
    <submittedName>
        <fullName evidence="1">Uncharacterized protein</fullName>
    </submittedName>
</protein>
<reference evidence="1 2" key="1">
    <citation type="journal article" date="2011" name="J. Bacteriol.">
        <title>Complete genome sequence of Amycolicicoccus subflavus DQS3-9A1T, an actinomycete isolated from crude oil-polluted soil.</title>
        <authorList>
            <person name="Cai M."/>
            <person name="Chen W.M."/>
            <person name="Nie Y."/>
            <person name="Chi C.Q."/>
            <person name="Wang Y.N."/>
            <person name="Tang Y.Q."/>
            <person name="Li G.Y."/>
            <person name="Wu X.L."/>
        </authorList>
    </citation>
    <scope>NUCLEOTIDE SEQUENCE [LARGE SCALE GENOMIC DNA]</scope>
    <source>
        <strain evidence="2">DSM 45089 / DQS3-9A1</strain>
    </source>
</reference>
<proteinExistence type="predicted"/>
<dbReference type="STRING" id="443218.AS9A_2616"/>
<evidence type="ECO:0000313" key="2">
    <source>
        <dbReference type="Proteomes" id="UP000009235"/>
    </source>
</evidence>
<dbReference type="HOGENOM" id="CLU_3057864_0_0_11"/>
<dbReference type="RefSeq" id="WP_013807412.1">
    <property type="nucleotide sequence ID" value="NC_015564.1"/>
</dbReference>
<dbReference type="AlphaFoldDB" id="F6EGL0"/>
<dbReference type="EMBL" id="CP002786">
    <property type="protein sequence ID" value="AEF41063.1"/>
    <property type="molecule type" value="Genomic_DNA"/>
</dbReference>
<dbReference type="KEGG" id="asd:AS9A_2616"/>
<evidence type="ECO:0000313" key="1">
    <source>
        <dbReference type="EMBL" id="AEF41063.1"/>
    </source>
</evidence>
<organism evidence="1 2">
    <name type="scientific">Hoyosella subflava (strain DSM 45089 / JCM 17490 / NBRC 109087 / DQS3-9A1)</name>
    <name type="common">Amycolicicoccus subflavus</name>
    <dbReference type="NCBI Taxonomy" id="443218"/>
    <lineage>
        <taxon>Bacteria</taxon>
        <taxon>Bacillati</taxon>
        <taxon>Actinomycetota</taxon>
        <taxon>Actinomycetes</taxon>
        <taxon>Mycobacteriales</taxon>
        <taxon>Hoyosellaceae</taxon>
        <taxon>Hoyosella</taxon>
    </lineage>
</organism>
<gene>
    <name evidence="1" type="ordered locus">AS9A_2616</name>
</gene>
<keyword evidence="2" id="KW-1185">Reference proteome</keyword>
<dbReference type="OrthoDB" id="9864934at2"/>
<name>F6EGL0_HOYSD</name>
<dbReference type="Proteomes" id="UP000009235">
    <property type="component" value="Chromosome"/>
</dbReference>